<accession>A0A9W7FEU5</accession>
<dbReference type="PROSITE" id="PS50297">
    <property type="entry name" value="ANK_REP_REGION"/>
    <property type="match status" value="1"/>
</dbReference>
<dbReference type="Pfam" id="PF00023">
    <property type="entry name" value="Ank"/>
    <property type="match status" value="1"/>
</dbReference>
<evidence type="ECO:0000313" key="6">
    <source>
        <dbReference type="Proteomes" id="UP001165122"/>
    </source>
</evidence>
<gene>
    <name evidence="5" type="ORF">TrLO_g15770</name>
</gene>
<proteinExistence type="predicted"/>
<evidence type="ECO:0000256" key="2">
    <source>
        <dbReference type="ARBA" id="ARBA00023043"/>
    </source>
</evidence>
<keyword evidence="1" id="KW-0677">Repeat</keyword>
<dbReference type="PANTHER" id="PTHR24198:SF165">
    <property type="entry name" value="ANKYRIN REPEAT-CONTAINING PROTEIN-RELATED"/>
    <property type="match status" value="1"/>
</dbReference>
<dbReference type="Gene3D" id="1.25.40.20">
    <property type="entry name" value="Ankyrin repeat-containing domain"/>
    <property type="match status" value="1"/>
</dbReference>
<keyword evidence="6" id="KW-1185">Reference proteome</keyword>
<dbReference type="SUPFAM" id="SSF48403">
    <property type="entry name" value="Ankyrin repeat"/>
    <property type="match status" value="1"/>
</dbReference>
<dbReference type="PANTHER" id="PTHR24198">
    <property type="entry name" value="ANKYRIN REPEAT AND PROTEIN KINASE DOMAIN-CONTAINING PROTEIN"/>
    <property type="match status" value="1"/>
</dbReference>
<dbReference type="OrthoDB" id="366390at2759"/>
<feature type="repeat" description="ANK" evidence="3">
    <location>
        <begin position="118"/>
        <end position="150"/>
    </location>
</feature>
<feature type="repeat" description="ANK" evidence="3">
    <location>
        <begin position="151"/>
        <end position="183"/>
    </location>
</feature>
<protein>
    <submittedName>
        <fullName evidence="5">Uncharacterized protein</fullName>
    </submittedName>
</protein>
<dbReference type="AlphaFoldDB" id="A0A9W7FEU5"/>
<dbReference type="InterPro" id="IPR002110">
    <property type="entry name" value="Ankyrin_rpt"/>
</dbReference>
<dbReference type="Pfam" id="PF12796">
    <property type="entry name" value="Ank_2"/>
    <property type="match status" value="1"/>
</dbReference>
<comment type="caution">
    <text evidence="5">The sequence shown here is derived from an EMBL/GenBank/DDBJ whole genome shotgun (WGS) entry which is preliminary data.</text>
</comment>
<sequence length="543" mass="60200">MADDGDFAFSDDEQEEEIDPATLCPELYSAVQKNDLDKCMEFIEMEVPVDYLPEASDENNNKPCTWTMLHWAAFHGNVALTSALLDSGANSDYKEARMSVQLRAQAGRTKSTAPFAVCMNTPLHLAATKGHLRVCWTLLQAKYSVDDVDNVGNTPLHLAAAHKNKAVLNCLIEHASLAHKKNNFQNKAIDLCTEKGCRALLKSAMSKPVLGDAEREEVQQKHLDDLVDYEESIQSVDMDSESVNIEELEEKLRSGIEFGVSAEVAELGENLIKELRLEQKLKKQISDLKENAPIITQTLYCDYVNSLEETVAEVQKLIDPEGEGRGLADMVKTGVALCKTAHAEYWLCVATKSVSGVECATEATVKLMGRLKESIAKAGMNEANEDLISAGTKVHSRLTNEVELLRAKESFPAVKLPPSDPEEMSSKELKEYWLEDNPDEPVDIGKLEETREWPLPPEDTGEYIWIPSVAYGNLKTACDRLEVALSEGEKNEANADLVEEAKKIYDKKMVDARLLEGKNDDDKGVAIAAAEKLAKKLKKKKKK</sequence>
<keyword evidence="2 3" id="KW-0040">ANK repeat</keyword>
<organism evidence="5 6">
    <name type="scientific">Triparma laevis f. longispina</name>
    <dbReference type="NCBI Taxonomy" id="1714387"/>
    <lineage>
        <taxon>Eukaryota</taxon>
        <taxon>Sar</taxon>
        <taxon>Stramenopiles</taxon>
        <taxon>Ochrophyta</taxon>
        <taxon>Bolidophyceae</taxon>
        <taxon>Parmales</taxon>
        <taxon>Triparmaceae</taxon>
        <taxon>Triparma</taxon>
    </lineage>
</organism>
<feature type="region of interest" description="Disordered" evidence="4">
    <location>
        <begin position="1"/>
        <end position="21"/>
    </location>
</feature>
<dbReference type="Proteomes" id="UP001165122">
    <property type="component" value="Unassembled WGS sequence"/>
</dbReference>
<evidence type="ECO:0000256" key="4">
    <source>
        <dbReference type="SAM" id="MobiDB-lite"/>
    </source>
</evidence>
<dbReference type="SMART" id="SM00248">
    <property type="entry name" value="ANK"/>
    <property type="match status" value="3"/>
</dbReference>
<feature type="compositionally biased region" description="Acidic residues" evidence="4">
    <location>
        <begin position="1"/>
        <end position="19"/>
    </location>
</feature>
<evidence type="ECO:0000313" key="5">
    <source>
        <dbReference type="EMBL" id="GMI10799.1"/>
    </source>
</evidence>
<evidence type="ECO:0000256" key="1">
    <source>
        <dbReference type="ARBA" id="ARBA00022737"/>
    </source>
</evidence>
<evidence type="ECO:0000256" key="3">
    <source>
        <dbReference type="PROSITE-ProRule" id="PRU00023"/>
    </source>
</evidence>
<reference evidence="6" key="1">
    <citation type="journal article" date="2023" name="Commun. Biol.">
        <title>Genome analysis of Parmales, the sister group of diatoms, reveals the evolutionary specialization of diatoms from phago-mixotrophs to photoautotrophs.</title>
        <authorList>
            <person name="Ban H."/>
            <person name="Sato S."/>
            <person name="Yoshikawa S."/>
            <person name="Yamada K."/>
            <person name="Nakamura Y."/>
            <person name="Ichinomiya M."/>
            <person name="Sato N."/>
            <person name="Blanc-Mathieu R."/>
            <person name="Endo H."/>
            <person name="Kuwata A."/>
            <person name="Ogata H."/>
        </authorList>
    </citation>
    <scope>NUCLEOTIDE SEQUENCE [LARGE SCALE GENOMIC DNA]</scope>
    <source>
        <strain evidence="6">NIES 3700</strain>
    </source>
</reference>
<dbReference type="PROSITE" id="PS50088">
    <property type="entry name" value="ANK_REPEAT"/>
    <property type="match status" value="3"/>
</dbReference>
<feature type="repeat" description="ANK" evidence="3">
    <location>
        <begin position="67"/>
        <end position="96"/>
    </location>
</feature>
<name>A0A9W7FEU5_9STRA</name>
<dbReference type="InterPro" id="IPR036770">
    <property type="entry name" value="Ankyrin_rpt-contain_sf"/>
</dbReference>
<dbReference type="EMBL" id="BRXW01000153">
    <property type="protein sequence ID" value="GMI10799.1"/>
    <property type="molecule type" value="Genomic_DNA"/>
</dbReference>